<gene>
    <name evidence="1" type="ORF">SAMN05660477_02215</name>
</gene>
<protein>
    <submittedName>
        <fullName evidence="1">Uncharacterized protein</fullName>
    </submittedName>
</protein>
<dbReference type="RefSeq" id="WP_079667428.1">
    <property type="nucleotide sequence ID" value="NZ_FUYZ01000007.1"/>
</dbReference>
<accession>A0A1T5FQD2</accession>
<dbReference type="OrthoDB" id="799937at2"/>
<dbReference type="EMBL" id="FUYZ01000007">
    <property type="protein sequence ID" value="SKB98310.1"/>
    <property type="molecule type" value="Genomic_DNA"/>
</dbReference>
<dbReference type="SUPFAM" id="SSF46689">
    <property type="entry name" value="Homeodomain-like"/>
    <property type="match status" value="1"/>
</dbReference>
<evidence type="ECO:0000313" key="1">
    <source>
        <dbReference type="EMBL" id="SKB98310.1"/>
    </source>
</evidence>
<keyword evidence="2" id="KW-1185">Reference proteome</keyword>
<evidence type="ECO:0000313" key="2">
    <source>
        <dbReference type="Proteomes" id="UP000191112"/>
    </source>
</evidence>
<name>A0A1T5FQD2_9FLAO</name>
<organism evidence="1 2">
    <name type="scientific">Soonwooa buanensis</name>
    <dbReference type="NCBI Taxonomy" id="619805"/>
    <lineage>
        <taxon>Bacteria</taxon>
        <taxon>Pseudomonadati</taxon>
        <taxon>Bacteroidota</taxon>
        <taxon>Flavobacteriia</taxon>
        <taxon>Flavobacteriales</taxon>
        <taxon>Weeksellaceae</taxon>
        <taxon>Chryseobacterium group</taxon>
        <taxon>Soonwooa</taxon>
    </lineage>
</organism>
<dbReference type="InterPro" id="IPR009057">
    <property type="entry name" value="Homeodomain-like_sf"/>
</dbReference>
<dbReference type="Gene3D" id="1.10.10.60">
    <property type="entry name" value="Homeodomain-like"/>
    <property type="match status" value="1"/>
</dbReference>
<dbReference type="Proteomes" id="UP000191112">
    <property type="component" value="Unassembled WGS sequence"/>
</dbReference>
<dbReference type="AlphaFoldDB" id="A0A1T5FQD2"/>
<proteinExistence type="predicted"/>
<sequence length="136" mass="16310">MIYKDIHIGSFIKNIVDERDISMARISKFFKCTEAEVAGMYASKSLNITVLMKWSKLLEYDFFVLYSQHLILYSHESKYNVETKLPIFKKKLYTKEVIGFIQDLVENKKMTNSEILKRYNIPRTTFYKWIKQDEKK</sequence>
<reference evidence="1 2" key="1">
    <citation type="submission" date="2017-02" db="EMBL/GenBank/DDBJ databases">
        <authorList>
            <person name="Peterson S.W."/>
        </authorList>
    </citation>
    <scope>NUCLEOTIDE SEQUENCE [LARGE SCALE GENOMIC DNA]</scope>
    <source>
        <strain evidence="1 2">DSM 22323</strain>
    </source>
</reference>